<accession>T1F402</accession>
<evidence type="ECO:0000313" key="2">
    <source>
        <dbReference type="EMBL" id="ESO05608.1"/>
    </source>
</evidence>
<dbReference type="HOGENOM" id="CLU_1449197_0_0_1"/>
<keyword evidence="4" id="KW-1185">Reference proteome</keyword>
<dbReference type="EMBL" id="KB096325">
    <property type="protein sequence ID" value="ESO05608.1"/>
    <property type="molecule type" value="Genomic_DNA"/>
</dbReference>
<gene>
    <name evidence="3" type="primary">20203551</name>
    <name evidence="2" type="ORF">HELRODRAFT_171262</name>
</gene>
<dbReference type="EnsemblMetazoa" id="HelroT171262">
    <property type="protein sequence ID" value="HelroP171262"/>
    <property type="gene ID" value="HelroG171262"/>
</dbReference>
<evidence type="ECO:0000256" key="1">
    <source>
        <dbReference type="SAM" id="MobiDB-lite"/>
    </source>
</evidence>
<evidence type="ECO:0000313" key="3">
    <source>
        <dbReference type="EnsemblMetazoa" id="HelroP171262"/>
    </source>
</evidence>
<evidence type="ECO:0000313" key="4">
    <source>
        <dbReference type="Proteomes" id="UP000015101"/>
    </source>
</evidence>
<dbReference type="InParanoid" id="T1F402"/>
<reference evidence="3" key="3">
    <citation type="submission" date="2015-06" db="UniProtKB">
        <authorList>
            <consortium name="EnsemblMetazoa"/>
        </authorList>
    </citation>
    <scope>IDENTIFICATION</scope>
</reference>
<sequence>MHHSHIEEFILEIDSIQYKLKCPQGVGSVGSSSSSSSTSVNVLSTAAMAGSMRTLPSRCHAPLNAESKLQPSAGDMSKLQTNTKPSRLPQRAPIITAAVPGHSQSSTDLSTPLKQQQQPRTTKLRRNGSLRMSVIDKQKKKNLIFKSSFHEFITAWIQLITLEGSTKLIEVHKHPVAIIIFYHSTFV</sequence>
<protein>
    <submittedName>
        <fullName evidence="2 3">Uncharacterized protein</fullName>
    </submittedName>
</protein>
<feature type="compositionally biased region" description="Polar residues" evidence="1">
    <location>
        <begin position="102"/>
        <end position="121"/>
    </location>
</feature>
<proteinExistence type="predicted"/>
<dbReference type="AlphaFoldDB" id="T1F402"/>
<dbReference type="KEGG" id="hro:HELRODRAFT_171262"/>
<dbReference type="GeneID" id="20203551"/>
<reference evidence="4" key="1">
    <citation type="submission" date="2012-12" db="EMBL/GenBank/DDBJ databases">
        <authorList>
            <person name="Hellsten U."/>
            <person name="Grimwood J."/>
            <person name="Chapman J.A."/>
            <person name="Shapiro H."/>
            <person name="Aerts A."/>
            <person name="Otillar R.P."/>
            <person name="Terry A.Y."/>
            <person name="Boore J.L."/>
            <person name="Simakov O."/>
            <person name="Marletaz F."/>
            <person name="Cho S.-J."/>
            <person name="Edsinger-Gonzales E."/>
            <person name="Havlak P."/>
            <person name="Kuo D.-H."/>
            <person name="Larsson T."/>
            <person name="Lv J."/>
            <person name="Arendt D."/>
            <person name="Savage R."/>
            <person name="Osoegawa K."/>
            <person name="de Jong P."/>
            <person name="Lindberg D.R."/>
            <person name="Seaver E.C."/>
            <person name="Weisblat D.A."/>
            <person name="Putnam N.H."/>
            <person name="Grigoriev I.V."/>
            <person name="Rokhsar D.S."/>
        </authorList>
    </citation>
    <scope>NUCLEOTIDE SEQUENCE</scope>
</reference>
<dbReference type="EMBL" id="AMQM01003831">
    <property type="status" value="NOT_ANNOTATED_CDS"/>
    <property type="molecule type" value="Genomic_DNA"/>
</dbReference>
<dbReference type="Proteomes" id="UP000015101">
    <property type="component" value="Unassembled WGS sequence"/>
</dbReference>
<dbReference type="RefSeq" id="XP_009016241.1">
    <property type="nucleotide sequence ID" value="XM_009017993.1"/>
</dbReference>
<reference evidence="2 4" key="2">
    <citation type="journal article" date="2013" name="Nature">
        <title>Insights into bilaterian evolution from three spiralian genomes.</title>
        <authorList>
            <person name="Simakov O."/>
            <person name="Marletaz F."/>
            <person name="Cho S.J."/>
            <person name="Edsinger-Gonzales E."/>
            <person name="Havlak P."/>
            <person name="Hellsten U."/>
            <person name="Kuo D.H."/>
            <person name="Larsson T."/>
            <person name="Lv J."/>
            <person name="Arendt D."/>
            <person name="Savage R."/>
            <person name="Osoegawa K."/>
            <person name="de Jong P."/>
            <person name="Grimwood J."/>
            <person name="Chapman J.A."/>
            <person name="Shapiro H."/>
            <person name="Aerts A."/>
            <person name="Otillar R.P."/>
            <person name="Terry A.Y."/>
            <person name="Boore J.L."/>
            <person name="Grigoriev I.V."/>
            <person name="Lindberg D.R."/>
            <person name="Seaver E.C."/>
            <person name="Weisblat D.A."/>
            <person name="Putnam N.H."/>
            <person name="Rokhsar D.S."/>
        </authorList>
    </citation>
    <scope>NUCLEOTIDE SEQUENCE</scope>
</reference>
<feature type="region of interest" description="Disordered" evidence="1">
    <location>
        <begin position="68"/>
        <end position="128"/>
    </location>
</feature>
<name>T1F402_HELRO</name>
<organism evidence="3 4">
    <name type="scientific">Helobdella robusta</name>
    <name type="common">Californian leech</name>
    <dbReference type="NCBI Taxonomy" id="6412"/>
    <lineage>
        <taxon>Eukaryota</taxon>
        <taxon>Metazoa</taxon>
        <taxon>Spiralia</taxon>
        <taxon>Lophotrochozoa</taxon>
        <taxon>Annelida</taxon>
        <taxon>Clitellata</taxon>
        <taxon>Hirudinea</taxon>
        <taxon>Rhynchobdellida</taxon>
        <taxon>Glossiphoniidae</taxon>
        <taxon>Helobdella</taxon>
    </lineage>
</organism>
<dbReference type="CTD" id="20203551"/>